<dbReference type="InParanoid" id="A0A0Q3EPM2"/>
<dbReference type="Gramene" id="KQJ89430">
    <property type="protein sequence ID" value="KQJ89430"/>
    <property type="gene ID" value="BRADI_4g25636v3"/>
</dbReference>
<proteinExistence type="predicted"/>
<evidence type="ECO:0000313" key="3">
    <source>
        <dbReference type="EMBL" id="KQJ89430.1"/>
    </source>
</evidence>
<dbReference type="PANTHER" id="PTHR47074:SF65">
    <property type="entry name" value="RNASE H TYPE-1 DOMAIN-CONTAINING PROTEIN"/>
    <property type="match status" value="1"/>
</dbReference>
<feature type="domain" description="RNase H type-1" evidence="1">
    <location>
        <begin position="182"/>
        <end position="250"/>
    </location>
</feature>
<dbReference type="InterPro" id="IPR026960">
    <property type="entry name" value="RVT-Znf"/>
</dbReference>
<dbReference type="GO" id="GO:0003676">
    <property type="term" value="F:nucleic acid binding"/>
    <property type="evidence" value="ECO:0007669"/>
    <property type="project" value="InterPro"/>
</dbReference>
<dbReference type="InterPro" id="IPR002156">
    <property type="entry name" value="RNaseH_domain"/>
</dbReference>
<evidence type="ECO:0000259" key="2">
    <source>
        <dbReference type="Pfam" id="PF13966"/>
    </source>
</evidence>
<evidence type="ECO:0000313" key="5">
    <source>
        <dbReference type="Proteomes" id="UP000008810"/>
    </source>
</evidence>
<evidence type="ECO:0000259" key="1">
    <source>
        <dbReference type="Pfam" id="PF13456"/>
    </source>
</evidence>
<sequence>MESSTNNTAWKTLWKLRIPAKVKIFVWRTLHGALPCRVVLANRHIKVSGQCPLCAIGAEDILHMLFKCPRAAEIWSLLECQKFISEALEYDRAGSAVLEFLLCSSFRSGIPPDGFPELVATTCWYLWWERHKIGHDEPVQLPAQSAFAIRSLAANFTAASPSKAHLKKQGWTKPPTDRVKLNVDAGFDADSLRATMGAIIRDHHGNFVSATNWKIDFVADVEAAEAHVVRIGLELVALTGCTRVIIESDSFRM</sequence>
<keyword evidence="5" id="KW-1185">Reference proteome</keyword>
<organism evidence="3">
    <name type="scientific">Brachypodium distachyon</name>
    <name type="common">Purple false brome</name>
    <name type="synonym">Trachynia distachya</name>
    <dbReference type="NCBI Taxonomy" id="15368"/>
    <lineage>
        <taxon>Eukaryota</taxon>
        <taxon>Viridiplantae</taxon>
        <taxon>Streptophyta</taxon>
        <taxon>Embryophyta</taxon>
        <taxon>Tracheophyta</taxon>
        <taxon>Spermatophyta</taxon>
        <taxon>Magnoliopsida</taxon>
        <taxon>Liliopsida</taxon>
        <taxon>Poales</taxon>
        <taxon>Poaceae</taxon>
        <taxon>BOP clade</taxon>
        <taxon>Pooideae</taxon>
        <taxon>Stipodae</taxon>
        <taxon>Brachypodieae</taxon>
        <taxon>Brachypodium</taxon>
    </lineage>
</organism>
<feature type="domain" description="Reverse transcriptase zinc-binding" evidence="2">
    <location>
        <begin position="4"/>
        <end position="75"/>
    </location>
</feature>
<reference evidence="3 4" key="1">
    <citation type="journal article" date="2010" name="Nature">
        <title>Genome sequencing and analysis of the model grass Brachypodium distachyon.</title>
        <authorList>
            <consortium name="International Brachypodium Initiative"/>
        </authorList>
    </citation>
    <scope>NUCLEOTIDE SEQUENCE [LARGE SCALE GENOMIC DNA]</scope>
    <source>
        <strain evidence="3 4">Bd21</strain>
    </source>
</reference>
<evidence type="ECO:0000313" key="4">
    <source>
        <dbReference type="EnsemblPlants" id="KQJ89430"/>
    </source>
</evidence>
<dbReference type="InterPro" id="IPR052929">
    <property type="entry name" value="RNase_H-like_EbsB-rel"/>
</dbReference>
<dbReference type="Pfam" id="PF13456">
    <property type="entry name" value="RVT_3"/>
    <property type="match status" value="1"/>
</dbReference>
<dbReference type="CDD" id="cd06222">
    <property type="entry name" value="RNase_H_like"/>
    <property type="match status" value="1"/>
</dbReference>
<dbReference type="GO" id="GO:0004523">
    <property type="term" value="F:RNA-DNA hybrid ribonuclease activity"/>
    <property type="evidence" value="ECO:0007669"/>
    <property type="project" value="InterPro"/>
</dbReference>
<accession>A0A0Q3EPM2</accession>
<dbReference type="EMBL" id="CM000883">
    <property type="protein sequence ID" value="KQJ89430.1"/>
    <property type="molecule type" value="Genomic_DNA"/>
</dbReference>
<evidence type="ECO:0008006" key="6">
    <source>
        <dbReference type="Google" id="ProtNLM"/>
    </source>
</evidence>
<protein>
    <recommendedName>
        <fullName evidence="6">Reverse transcriptase zinc-binding domain-containing protein</fullName>
    </recommendedName>
</protein>
<reference evidence="4" key="3">
    <citation type="submission" date="2018-08" db="UniProtKB">
        <authorList>
            <consortium name="EnsemblPlants"/>
        </authorList>
    </citation>
    <scope>IDENTIFICATION</scope>
    <source>
        <strain evidence="4">cv. Bd21</strain>
    </source>
</reference>
<name>A0A0Q3EPM2_BRADI</name>
<dbReference type="InterPro" id="IPR044730">
    <property type="entry name" value="RNase_H-like_dom_plant"/>
</dbReference>
<dbReference type="OrthoDB" id="690282at2759"/>
<reference evidence="3" key="2">
    <citation type="submission" date="2017-06" db="EMBL/GenBank/DDBJ databases">
        <title>WGS assembly of Brachypodium distachyon.</title>
        <authorList>
            <consortium name="The International Brachypodium Initiative"/>
            <person name="Lucas S."/>
            <person name="Harmon-Smith M."/>
            <person name="Lail K."/>
            <person name="Tice H."/>
            <person name="Grimwood J."/>
            <person name="Bruce D."/>
            <person name="Barry K."/>
            <person name="Shu S."/>
            <person name="Lindquist E."/>
            <person name="Wang M."/>
            <person name="Pitluck S."/>
            <person name="Vogel J.P."/>
            <person name="Garvin D.F."/>
            <person name="Mockler T.C."/>
            <person name="Schmutz J."/>
            <person name="Rokhsar D."/>
            <person name="Bevan M.W."/>
        </authorList>
    </citation>
    <scope>NUCLEOTIDE SEQUENCE</scope>
    <source>
        <strain evidence="3">Bd21</strain>
    </source>
</reference>
<dbReference type="EnsemblPlants" id="KQJ89430">
    <property type="protein sequence ID" value="KQJ89430"/>
    <property type="gene ID" value="BRADI_4g25636v3"/>
</dbReference>
<dbReference type="Proteomes" id="UP000008810">
    <property type="component" value="Chromosome 4"/>
</dbReference>
<dbReference type="Pfam" id="PF13966">
    <property type="entry name" value="zf-RVT"/>
    <property type="match status" value="1"/>
</dbReference>
<dbReference type="AlphaFoldDB" id="A0A0Q3EPM2"/>
<dbReference type="PANTHER" id="PTHR47074">
    <property type="entry name" value="BNAC02G40300D PROTEIN"/>
    <property type="match status" value="1"/>
</dbReference>
<gene>
    <name evidence="3" type="ORF">BRADI_4g25636v3</name>
</gene>